<evidence type="ECO:0000256" key="1">
    <source>
        <dbReference type="SAM" id="MobiDB-lite"/>
    </source>
</evidence>
<proteinExistence type="predicted"/>
<sequence length="82" mass="9602">ACVLAMQEETVERRNDKYLRELRTKNEEESMVLNAQLAQALGDEEKAKALIEEQMRRINEARDAQKEEERLKKIAQKEARDA</sequence>
<name>A0A813KUU8_POLGL</name>
<evidence type="ECO:0000313" key="3">
    <source>
        <dbReference type="Proteomes" id="UP000626109"/>
    </source>
</evidence>
<feature type="non-terminal residue" evidence="2">
    <location>
        <position position="1"/>
    </location>
</feature>
<dbReference type="AlphaFoldDB" id="A0A813KUU8"/>
<feature type="non-terminal residue" evidence="2">
    <location>
        <position position="82"/>
    </location>
</feature>
<reference evidence="2" key="1">
    <citation type="submission" date="2021-02" db="EMBL/GenBank/DDBJ databases">
        <authorList>
            <person name="Dougan E. K."/>
            <person name="Rhodes N."/>
            <person name="Thang M."/>
            <person name="Chan C."/>
        </authorList>
    </citation>
    <scope>NUCLEOTIDE SEQUENCE</scope>
</reference>
<gene>
    <name evidence="2" type="ORF">PGLA2088_LOCUS37516</name>
</gene>
<dbReference type="EMBL" id="CAJNNW010032489">
    <property type="protein sequence ID" value="CAE8713400.1"/>
    <property type="molecule type" value="Genomic_DNA"/>
</dbReference>
<feature type="region of interest" description="Disordered" evidence="1">
    <location>
        <begin position="61"/>
        <end position="82"/>
    </location>
</feature>
<comment type="caution">
    <text evidence="2">The sequence shown here is derived from an EMBL/GenBank/DDBJ whole genome shotgun (WGS) entry which is preliminary data.</text>
</comment>
<dbReference type="Proteomes" id="UP000626109">
    <property type="component" value="Unassembled WGS sequence"/>
</dbReference>
<evidence type="ECO:0000313" key="2">
    <source>
        <dbReference type="EMBL" id="CAE8713400.1"/>
    </source>
</evidence>
<organism evidence="2 3">
    <name type="scientific">Polarella glacialis</name>
    <name type="common">Dinoflagellate</name>
    <dbReference type="NCBI Taxonomy" id="89957"/>
    <lineage>
        <taxon>Eukaryota</taxon>
        <taxon>Sar</taxon>
        <taxon>Alveolata</taxon>
        <taxon>Dinophyceae</taxon>
        <taxon>Suessiales</taxon>
        <taxon>Suessiaceae</taxon>
        <taxon>Polarella</taxon>
    </lineage>
</organism>
<protein>
    <submittedName>
        <fullName evidence="2">Uncharacterized protein</fullName>
    </submittedName>
</protein>
<accession>A0A813KUU8</accession>